<dbReference type="EMBL" id="MCGO01000109">
    <property type="protein sequence ID" value="ORY26746.1"/>
    <property type="molecule type" value="Genomic_DNA"/>
</dbReference>
<proteinExistence type="predicted"/>
<evidence type="ECO:0000259" key="1">
    <source>
        <dbReference type="PROSITE" id="PS50181"/>
    </source>
</evidence>
<name>A0A1Y2AW88_9FUNG</name>
<dbReference type="InterPro" id="IPR036047">
    <property type="entry name" value="F-box-like_dom_sf"/>
</dbReference>
<protein>
    <recommendedName>
        <fullName evidence="1">F-box domain-containing protein</fullName>
    </recommendedName>
</protein>
<dbReference type="Pfam" id="PF12937">
    <property type="entry name" value="F-box-like"/>
    <property type="match status" value="1"/>
</dbReference>
<dbReference type="AlphaFoldDB" id="A0A1Y2AW88"/>
<dbReference type="PROSITE" id="PS50181">
    <property type="entry name" value="FBOX"/>
    <property type="match status" value="1"/>
</dbReference>
<evidence type="ECO:0000313" key="2">
    <source>
        <dbReference type="EMBL" id="ORY26746.1"/>
    </source>
</evidence>
<evidence type="ECO:0000313" key="3">
    <source>
        <dbReference type="Proteomes" id="UP000193642"/>
    </source>
</evidence>
<dbReference type="InterPro" id="IPR001810">
    <property type="entry name" value="F-box_dom"/>
</dbReference>
<dbReference type="Proteomes" id="UP000193642">
    <property type="component" value="Unassembled WGS sequence"/>
</dbReference>
<sequence>MPFQTSGSLRRSKRLTLPSQRSAYGSRSFNILPTELFDDVCAYLEPVDVLNLGCVNRRLASLTTSHSRIWRILYKNAGLPAIPTTAANIVSHKQVFSLISRVGCSRCPTKTKQVNWRLLQRVCVKCTQLSEVQLWNKEFFEWVEEMKNFEAARVKERLNEIEEIKGQRHWDILRRFGAMNPPISEDILDECEGFERVCEPPVPITDRIFANIKRLLAPQIRSVRVQETWTEWYIQLHTIAMEGIPKSWNGYMSMDVPSIDYSENVAGKDLNFIRWCRHEFLADLDTYQWSDAFPAFNVDKYLEEARRVLRAPYEKYVEAERDILNRMPHLKTILDDFKDNDCDLEDLQDIFWNVDEKCQAEKFEQLIQSEVLFSRLEELFHPNIFQTLPAVEIHLLGGTQWFYQNLDAFDYKFDSWNGDVMKASFLAWQDTIAIRITTVYRHITAKCSPKLFDTNLLDNQIAQLMGPYEWHYLSDLDPRAVLTVRGFLENITRLTNIHEGYPDYHGMRKKVAEIQSLLTEPAATFNEAKLFAESSLYFNRKCYFHTIGLGLIVEKFYVSKGLDFTTGFDLDDAGVIERREWQNKVDERLEAIAEALNKNYMLVIPPAFSARLKSVVNGSFCGQESDYVMAKALLMDVLPSNTLFGVDKCLKVHEDFLNGMANKMLENPRYQEIYFPVFESLWMADVRNR</sequence>
<reference evidence="2 3" key="1">
    <citation type="submission" date="2016-07" db="EMBL/GenBank/DDBJ databases">
        <title>Pervasive Adenine N6-methylation of Active Genes in Fungi.</title>
        <authorList>
            <consortium name="DOE Joint Genome Institute"/>
            <person name="Mondo S.J."/>
            <person name="Dannebaum R.O."/>
            <person name="Kuo R.C."/>
            <person name="Labutti K."/>
            <person name="Haridas S."/>
            <person name="Kuo A."/>
            <person name="Salamov A."/>
            <person name="Ahrendt S.R."/>
            <person name="Lipzen A."/>
            <person name="Sullivan W."/>
            <person name="Andreopoulos W.B."/>
            <person name="Clum A."/>
            <person name="Lindquist E."/>
            <person name="Daum C."/>
            <person name="Ramamoorthy G.K."/>
            <person name="Gryganskyi A."/>
            <person name="Culley D."/>
            <person name="Magnuson J.K."/>
            <person name="James T.Y."/>
            <person name="O'Malley M.A."/>
            <person name="Stajich J.E."/>
            <person name="Spatafora J.W."/>
            <person name="Visel A."/>
            <person name="Grigoriev I.V."/>
        </authorList>
    </citation>
    <scope>NUCLEOTIDE SEQUENCE [LARGE SCALE GENOMIC DNA]</scope>
    <source>
        <strain evidence="2 3">JEL800</strain>
    </source>
</reference>
<organism evidence="2 3">
    <name type="scientific">Rhizoclosmatium globosum</name>
    <dbReference type="NCBI Taxonomy" id="329046"/>
    <lineage>
        <taxon>Eukaryota</taxon>
        <taxon>Fungi</taxon>
        <taxon>Fungi incertae sedis</taxon>
        <taxon>Chytridiomycota</taxon>
        <taxon>Chytridiomycota incertae sedis</taxon>
        <taxon>Chytridiomycetes</taxon>
        <taxon>Chytridiales</taxon>
        <taxon>Chytriomycetaceae</taxon>
        <taxon>Rhizoclosmatium</taxon>
    </lineage>
</organism>
<dbReference type="Gene3D" id="1.20.1280.50">
    <property type="match status" value="1"/>
</dbReference>
<dbReference type="SUPFAM" id="SSF81383">
    <property type="entry name" value="F-box domain"/>
    <property type="match status" value="1"/>
</dbReference>
<dbReference type="SMART" id="SM00256">
    <property type="entry name" value="FBOX"/>
    <property type="match status" value="1"/>
</dbReference>
<comment type="caution">
    <text evidence="2">The sequence shown here is derived from an EMBL/GenBank/DDBJ whole genome shotgun (WGS) entry which is preliminary data.</text>
</comment>
<feature type="domain" description="F-box" evidence="1">
    <location>
        <begin position="26"/>
        <end position="73"/>
    </location>
</feature>
<keyword evidence="3" id="KW-1185">Reference proteome</keyword>
<accession>A0A1Y2AW88</accession>
<dbReference type="OrthoDB" id="2172479at2759"/>
<gene>
    <name evidence="2" type="ORF">BCR33DRAFT_858797</name>
</gene>